<protein>
    <submittedName>
        <fullName evidence="1">Uncharacterized protein</fullName>
    </submittedName>
</protein>
<dbReference type="AlphaFoldDB" id="A0A822N1L2"/>
<dbReference type="Proteomes" id="UP000049495">
    <property type="component" value="Unassembled WGS sequence"/>
</dbReference>
<reference evidence="2" key="1">
    <citation type="submission" date="2014-06" db="EMBL/GenBank/DDBJ databases">
        <authorList>
            <person name="Le Roux Frederique"/>
        </authorList>
    </citation>
    <scope>NUCLEOTIDE SEQUENCE [LARGE SCALE GENOMIC DNA]</scope>
    <source>
        <strain evidence="2">J5-5</strain>
    </source>
</reference>
<dbReference type="EMBL" id="CCJV01000083">
    <property type="protein sequence ID" value="CDT30273.1"/>
    <property type="molecule type" value="Genomic_DNA"/>
</dbReference>
<name>A0A822N1L2_9VIBR</name>
<sequence>MMHLVRGLNHAITDETSLSGNVFRKATTWTHNSGCCVGNLVYFSDAIGGRRH</sequence>
<evidence type="ECO:0000313" key="2">
    <source>
        <dbReference type="Proteomes" id="UP000049495"/>
    </source>
</evidence>
<comment type="caution">
    <text evidence="1">The sequence shown here is derived from an EMBL/GenBank/DDBJ whole genome shotgun (WGS) entry which is preliminary data.</text>
</comment>
<evidence type="ECO:0000313" key="1">
    <source>
        <dbReference type="EMBL" id="CDT30273.1"/>
    </source>
</evidence>
<proteinExistence type="predicted"/>
<gene>
    <name evidence="1" type="ORF">VCR5J5_240113</name>
</gene>
<organism evidence="1 2">
    <name type="scientific">Vibrio crassostreae</name>
    <dbReference type="NCBI Taxonomy" id="246167"/>
    <lineage>
        <taxon>Bacteria</taxon>
        <taxon>Pseudomonadati</taxon>
        <taxon>Pseudomonadota</taxon>
        <taxon>Gammaproteobacteria</taxon>
        <taxon>Vibrionales</taxon>
        <taxon>Vibrionaceae</taxon>
        <taxon>Vibrio</taxon>
    </lineage>
</organism>
<accession>A0A822N1L2</accession>